<name>A0A1J7I8G6_9PEZI</name>
<proteinExistence type="predicted"/>
<dbReference type="Proteomes" id="UP000182658">
    <property type="component" value="Unassembled WGS sequence"/>
</dbReference>
<reference evidence="2 3" key="1">
    <citation type="submission" date="2016-10" db="EMBL/GenBank/DDBJ databases">
        <title>Draft genome sequence of Coniochaeta ligniaria NRRL30616, a lignocellulolytic fungus for bioabatement of inhibitors in plant biomass hydrolysates.</title>
        <authorList>
            <consortium name="DOE Joint Genome Institute"/>
            <person name="Jimenez D.J."/>
            <person name="Hector R.E."/>
            <person name="Riley R."/>
            <person name="Sun H."/>
            <person name="Grigoriev I.V."/>
            <person name="Van Elsas J.D."/>
            <person name="Nichols N.N."/>
        </authorList>
    </citation>
    <scope>NUCLEOTIDE SEQUENCE [LARGE SCALE GENOMIC DNA]</scope>
    <source>
        <strain evidence="2 3">NRRL 30616</strain>
    </source>
</reference>
<accession>A0A1J7I8G6</accession>
<evidence type="ECO:0000313" key="2">
    <source>
        <dbReference type="EMBL" id="OIW23935.1"/>
    </source>
</evidence>
<evidence type="ECO:0000256" key="1">
    <source>
        <dbReference type="SAM" id="Phobius"/>
    </source>
</evidence>
<feature type="transmembrane region" description="Helical" evidence="1">
    <location>
        <begin position="458"/>
        <end position="483"/>
    </location>
</feature>
<dbReference type="InParanoid" id="A0A1J7I8G6"/>
<protein>
    <submittedName>
        <fullName evidence="2">Uncharacterized protein</fullName>
    </submittedName>
</protein>
<organism evidence="2 3">
    <name type="scientific">Coniochaeta ligniaria NRRL 30616</name>
    <dbReference type="NCBI Taxonomy" id="1408157"/>
    <lineage>
        <taxon>Eukaryota</taxon>
        <taxon>Fungi</taxon>
        <taxon>Dikarya</taxon>
        <taxon>Ascomycota</taxon>
        <taxon>Pezizomycotina</taxon>
        <taxon>Sordariomycetes</taxon>
        <taxon>Sordariomycetidae</taxon>
        <taxon>Coniochaetales</taxon>
        <taxon>Coniochaetaceae</taxon>
        <taxon>Coniochaeta</taxon>
    </lineage>
</organism>
<keyword evidence="1" id="KW-1133">Transmembrane helix</keyword>
<keyword evidence="1" id="KW-0472">Membrane</keyword>
<keyword evidence="3" id="KW-1185">Reference proteome</keyword>
<dbReference type="EMBL" id="KV875105">
    <property type="protein sequence ID" value="OIW23935.1"/>
    <property type="molecule type" value="Genomic_DNA"/>
</dbReference>
<evidence type="ECO:0000313" key="3">
    <source>
        <dbReference type="Proteomes" id="UP000182658"/>
    </source>
</evidence>
<sequence length="539" mass="61342">MCGTCASRLSVTPRGITLCSVCNPELDQAASLDNSRVLPSPQLPVPRLQSEATRSSLSKAPVEFAPRVKKKSPAYIVTRPSMDWIRMAHQEFRRSDLEVLEWQPKQSRVLIFRDLKYSLCKDLTTESEWKEWLSENHIPKVNDFKRGLAVILAGRAEELEKKTNPALLRYLPWGKDTFEKIIKCMQVNASVVRIICTGENALFNRTHIVRIRDDIPAIVYNCRTANTWVGDMALSATYIPSTHSTYAIVYGCTPENINEITGRLKSASYATCHPLLLPGIFAELERKRQFELVEKGVTQRFQFVSNLLQNDTYDWKSRGAKEKDMSTTDSVNLWMAICYVSNGLKKWKQQLSSMIAHIDELSQRECSETAACSEPGCSPVQPAQDQIQPAVSFHRAMREGGVMIRERLTAITMEYDEKVRDCDMIMEGMTMATELAHAKANMEIAVRTRRDSSQMRSIALLTMIFLPATFVAVGEIYSLQYLFSLKANNLNPNKDSVLYVLLRLETKRRGAYIAMVLDLCYHINLLDTYHPRYLALLRE</sequence>
<dbReference type="STRING" id="1408157.A0A1J7I8G6"/>
<dbReference type="OrthoDB" id="3561681at2759"/>
<keyword evidence="1" id="KW-0812">Transmembrane</keyword>
<gene>
    <name evidence="2" type="ORF">CONLIGDRAFT_692790</name>
</gene>
<dbReference type="AlphaFoldDB" id="A0A1J7I8G6"/>